<reference evidence="3 4" key="1">
    <citation type="submission" date="2017-05" db="EMBL/GenBank/DDBJ databases">
        <authorList>
            <person name="Varghese N."/>
            <person name="Submissions S."/>
        </authorList>
    </citation>
    <scope>NUCLEOTIDE SEQUENCE [LARGE SCALE GENOMIC DNA]</scope>
    <source>
        <strain evidence="3 4">DSM 29506</strain>
    </source>
</reference>
<proteinExistence type="predicted"/>
<feature type="signal peptide" evidence="1">
    <location>
        <begin position="1"/>
        <end position="24"/>
    </location>
</feature>
<evidence type="ECO:0000259" key="2">
    <source>
        <dbReference type="Pfam" id="PF13670"/>
    </source>
</evidence>
<keyword evidence="4" id="KW-1185">Reference proteome</keyword>
<dbReference type="AlphaFoldDB" id="A0A521BWU2"/>
<dbReference type="Proteomes" id="UP000316030">
    <property type="component" value="Unassembled WGS sequence"/>
</dbReference>
<feature type="domain" description="PepSY" evidence="2">
    <location>
        <begin position="11"/>
        <end position="78"/>
    </location>
</feature>
<dbReference type="InterPro" id="IPR025711">
    <property type="entry name" value="PepSY"/>
</dbReference>
<sequence>MIRKLTSAALAGVLVAGLASPVLASGKVSEDMQTKIRAHLTEQGYDVRKIKREDGLYEAYVMKDGQKLEVYLDEQLTVVRTKSDD</sequence>
<evidence type="ECO:0000256" key="1">
    <source>
        <dbReference type="SAM" id="SignalP"/>
    </source>
</evidence>
<evidence type="ECO:0000313" key="3">
    <source>
        <dbReference type="EMBL" id="SMO51061.1"/>
    </source>
</evidence>
<dbReference type="RefSeq" id="WP_142492407.1">
    <property type="nucleotide sequence ID" value="NZ_FXTO01000004.1"/>
</dbReference>
<keyword evidence="1" id="KW-0732">Signal</keyword>
<evidence type="ECO:0000313" key="4">
    <source>
        <dbReference type="Proteomes" id="UP000316030"/>
    </source>
</evidence>
<dbReference type="EMBL" id="FXTO01000004">
    <property type="protein sequence ID" value="SMO51061.1"/>
    <property type="molecule type" value="Genomic_DNA"/>
</dbReference>
<gene>
    <name evidence="3" type="ORF">SAMN06265173_104153</name>
</gene>
<feature type="chain" id="PRO_5021794252" evidence="1">
    <location>
        <begin position="25"/>
        <end position="85"/>
    </location>
</feature>
<organism evidence="3 4">
    <name type="scientific">Thalassovita litoralis</name>
    <dbReference type="NCBI Taxonomy" id="1010611"/>
    <lineage>
        <taxon>Bacteria</taxon>
        <taxon>Pseudomonadati</taxon>
        <taxon>Pseudomonadota</taxon>
        <taxon>Alphaproteobacteria</taxon>
        <taxon>Rhodobacterales</taxon>
        <taxon>Roseobacteraceae</taxon>
        <taxon>Thalassovita</taxon>
    </lineage>
</organism>
<protein>
    <submittedName>
        <fullName evidence="3">Peptidase propeptide and YPEB domain-containing protein</fullName>
    </submittedName>
</protein>
<name>A0A521BWU2_9RHOB</name>
<dbReference type="Pfam" id="PF13670">
    <property type="entry name" value="PepSY_2"/>
    <property type="match status" value="1"/>
</dbReference>
<accession>A0A521BWU2</accession>
<dbReference type="OrthoDB" id="7850927at2"/>